<feature type="domain" description="PPM-type phosphatase" evidence="12">
    <location>
        <begin position="31"/>
        <end position="279"/>
    </location>
</feature>
<evidence type="ECO:0000256" key="1">
    <source>
        <dbReference type="ARBA" id="ARBA00001936"/>
    </source>
</evidence>
<evidence type="ECO:0000256" key="10">
    <source>
        <dbReference type="ARBA" id="ARBA00047761"/>
    </source>
</evidence>
<proteinExistence type="inferred from homology"/>
<keyword evidence="9" id="KW-0464">Manganese</keyword>
<dbReference type="GO" id="GO:0046872">
    <property type="term" value="F:metal ion binding"/>
    <property type="evidence" value="ECO:0007669"/>
    <property type="project" value="UniProtKB-KW"/>
</dbReference>
<reference evidence="13" key="1">
    <citation type="submission" date="2021-08" db="EMBL/GenBank/DDBJ databases">
        <title>WGS assembly of Ceratopteris richardii.</title>
        <authorList>
            <person name="Marchant D.B."/>
            <person name="Chen G."/>
            <person name="Jenkins J."/>
            <person name="Shu S."/>
            <person name="Leebens-Mack J."/>
            <person name="Grimwood J."/>
            <person name="Schmutz J."/>
            <person name="Soltis P."/>
            <person name="Soltis D."/>
            <person name="Chen Z.-H."/>
        </authorList>
    </citation>
    <scope>NUCLEOTIDE SEQUENCE</scope>
    <source>
        <strain evidence="13">Whitten #5841</strain>
        <tissue evidence="13">Leaf</tissue>
    </source>
</reference>
<dbReference type="FunFam" id="3.60.40.10:FF:000010">
    <property type="entry name" value="Probable protein phosphatase 2C 39"/>
    <property type="match status" value="1"/>
</dbReference>
<dbReference type="AlphaFoldDB" id="A0A8T2VPW8"/>
<dbReference type="InterPro" id="IPR015655">
    <property type="entry name" value="PP2C"/>
</dbReference>
<dbReference type="GO" id="GO:0004722">
    <property type="term" value="F:protein serine/threonine phosphatase activity"/>
    <property type="evidence" value="ECO:0007669"/>
    <property type="project" value="UniProtKB-EC"/>
</dbReference>
<dbReference type="EC" id="3.1.3.16" evidence="4"/>
<comment type="catalytic activity">
    <reaction evidence="11">
        <text>O-phospho-L-threonyl-[protein] + H2O = L-threonyl-[protein] + phosphate</text>
        <dbReference type="Rhea" id="RHEA:47004"/>
        <dbReference type="Rhea" id="RHEA-COMP:11060"/>
        <dbReference type="Rhea" id="RHEA-COMP:11605"/>
        <dbReference type="ChEBI" id="CHEBI:15377"/>
        <dbReference type="ChEBI" id="CHEBI:30013"/>
        <dbReference type="ChEBI" id="CHEBI:43474"/>
        <dbReference type="ChEBI" id="CHEBI:61977"/>
        <dbReference type="EC" id="3.1.3.16"/>
    </reaction>
</comment>
<dbReference type="InterPro" id="IPR036457">
    <property type="entry name" value="PPM-type-like_dom_sf"/>
</dbReference>
<dbReference type="PANTHER" id="PTHR47992">
    <property type="entry name" value="PROTEIN PHOSPHATASE"/>
    <property type="match status" value="1"/>
</dbReference>
<dbReference type="OrthoDB" id="10264738at2759"/>
<dbReference type="Pfam" id="PF00481">
    <property type="entry name" value="PP2C"/>
    <property type="match status" value="1"/>
</dbReference>
<accession>A0A8T2VPW8</accession>
<comment type="cofactor">
    <cofactor evidence="2">
        <name>Mg(2+)</name>
        <dbReference type="ChEBI" id="CHEBI:18420"/>
    </cofactor>
</comment>
<evidence type="ECO:0000256" key="11">
    <source>
        <dbReference type="ARBA" id="ARBA00048336"/>
    </source>
</evidence>
<dbReference type="EMBL" id="CM035406">
    <property type="protein sequence ID" value="KAH7447716.1"/>
    <property type="molecule type" value="Genomic_DNA"/>
</dbReference>
<dbReference type="PROSITE" id="PS51746">
    <property type="entry name" value="PPM_2"/>
    <property type="match status" value="1"/>
</dbReference>
<dbReference type="SUPFAM" id="SSF81606">
    <property type="entry name" value="PP2C-like"/>
    <property type="match status" value="1"/>
</dbReference>
<dbReference type="SMART" id="SM00332">
    <property type="entry name" value="PP2Cc"/>
    <property type="match status" value="1"/>
</dbReference>
<dbReference type="CDD" id="cd00143">
    <property type="entry name" value="PP2Cc"/>
    <property type="match status" value="1"/>
</dbReference>
<evidence type="ECO:0000259" key="12">
    <source>
        <dbReference type="PROSITE" id="PS51746"/>
    </source>
</evidence>
<evidence type="ECO:0000256" key="4">
    <source>
        <dbReference type="ARBA" id="ARBA00013081"/>
    </source>
</evidence>
<comment type="similarity">
    <text evidence="3">Belongs to the PP2C family.</text>
</comment>
<keyword evidence="5" id="KW-0479">Metal-binding</keyword>
<dbReference type="OMA" id="SCEPDIV"/>
<organism evidence="13 14">
    <name type="scientific">Ceratopteris richardii</name>
    <name type="common">Triangle waterfern</name>
    <dbReference type="NCBI Taxonomy" id="49495"/>
    <lineage>
        <taxon>Eukaryota</taxon>
        <taxon>Viridiplantae</taxon>
        <taxon>Streptophyta</taxon>
        <taxon>Embryophyta</taxon>
        <taxon>Tracheophyta</taxon>
        <taxon>Polypodiopsida</taxon>
        <taxon>Polypodiidae</taxon>
        <taxon>Polypodiales</taxon>
        <taxon>Pteridineae</taxon>
        <taxon>Pteridaceae</taxon>
        <taxon>Parkerioideae</taxon>
        <taxon>Ceratopteris</taxon>
    </lineage>
</organism>
<sequence>MLQKLKVATGFQPSSFLETGRGRCKGNSRITYGYSLVKGKANHPMEDYHVAEFNCIYKQDIGLFAIYDGHLGHHVANYLQNHLFHNILKQPGFWKNPAEAMLQAYENTDKTILKNTHELGLGGSTAVTAILMLKSEKLLVGNVGDSRAVLCKDGHAIQLSVDHEPKQERGVIERKGGFVTTHPGDVPRVDGQLAVARAFGDKSLKSHLSCEPDIVDVPLDASCEFLILASDGLWKVMENQEAIDLVRKTKDPESASKKLAEEAVQRKSKDDISCIVVRLH</sequence>
<dbReference type="SMART" id="SM00331">
    <property type="entry name" value="PP2C_SIG"/>
    <property type="match status" value="1"/>
</dbReference>
<dbReference type="Gene3D" id="3.60.40.10">
    <property type="entry name" value="PPM-type phosphatase domain"/>
    <property type="match status" value="1"/>
</dbReference>
<evidence type="ECO:0000256" key="6">
    <source>
        <dbReference type="ARBA" id="ARBA00022801"/>
    </source>
</evidence>
<keyword evidence="7" id="KW-0460">Magnesium</keyword>
<evidence type="ECO:0000256" key="7">
    <source>
        <dbReference type="ARBA" id="ARBA00022842"/>
    </source>
</evidence>
<comment type="cofactor">
    <cofactor evidence="1">
        <name>Mn(2+)</name>
        <dbReference type="ChEBI" id="CHEBI:29035"/>
    </cofactor>
</comment>
<evidence type="ECO:0000313" key="13">
    <source>
        <dbReference type="EMBL" id="KAH7447716.1"/>
    </source>
</evidence>
<evidence type="ECO:0000256" key="2">
    <source>
        <dbReference type="ARBA" id="ARBA00001946"/>
    </source>
</evidence>
<evidence type="ECO:0000256" key="5">
    <source>
        <dbReference type="ARBA" id="ARBA00022723"/>
    </source>
</evidence>
<keyword evidence="6" id="KW-0378">Hydrolase</keyword>
<dbReference type="Proteomes" id="UP000825935">
    <property type="component" value="Chromosome 1"/>
</dbReference>
<name>A0A8T2VPW8_CERRI</name>
<evidence type="ECO:0000256" key="9">
    <source>
        <dbReference type="ARBA" id="ARBA00023211"/>
    </source>
</evidence>
<comment type="catalytic activity">
    <reaction evidence="10">
        <text>O-phospho-L-seryl-[protein] + H2O = L-seryl-[protein] + phosphate</text>
        <dbReference type="Rhea" id="RHEA:20629"/>
        <dbReference type="Rhea" id="RHEA-COMP:9863"/>
        <dbReference type="Rhea" id="RHEA-COMP:11604"/>
        <dbReference type="ChEBI" id="CHEBI:15377"/>
        <dbReference type="ChEBI" id="CHEBI:29999"/>
        <dbReference type="ChEBI" id="CHEBI:43474"/>
        <dbReference type="ChEBI" id="CHEBI:83421"/>
        <dbReference type="EC" id="3.1.3.16"/>
    </reaction>
</comment>
<comment type="caution">
    <text evidence="13">The sequence shown here is derived from an EMBL/GenBank/DDBJ whole genome shotgun (WGS) entry which is preliminary data.</text>
</comment>
<keyword evidence="14" id="KW-1185">Reference proteome</keyword>
<evidence type="ECO:0000313" key="14">
    <source>
        <dbReference type="Proteomes" id="UP000825935"/>
    </source>
</evidence>
<dbReference type="InterPro" id="IPR001932">
    <property type="entry name" value="PPM-type_phosphatase-like_dom"/>
</dbReference>
<evidence type="ECO:0000256" key="8">
    <source>
        <dbReference type="ARBA" id="ARBA00022912"/>
    </source>
</evidence>
<protein>
    <recommendedName>
        <fullName evidence="4">protein-serine/threonine phosphatase</fullName>
        <ecNumber evidence="4">3.1.3.16</ecNumber>
    </recommendedName>
</protein>
<keyword evidence="8" id="KW-0904">Protein phosphatase</keyword>
<evidence type="ECO:0000256" key="3">
    <source>
        <dbReference type="ARBA" id="ARBA00006702"/>
    </source>
</evidence>
<gene>
    <name evidence="13" type="ORF">KP509_01G118400</name>
</gene>